<evidence type="ECO:0000313" key="2">
    <source>
        <dbReference type="Proteomes" id="UP001610334"/>
    </source>
</evidence>
<keyword evidence="2" id="KW-1185">Reference proteome</keyword>
<comment type="caution">
    <text evidence="1">The sequence shown here is derived from an EMBL/GenBank/DDBJ whole genome shotgun (WGS) entry which is preliminary data.</text>
</comment>
<evidence type="ECO:0008006" key="3">
    <source>
        <dbReference type="Google" id="ProtNLM"/>
    </source>
</evidence>
<name>A0ABR4GYA3_9EURO</name>
<reference evidence="1 2" key="1">
    <citation type="submission" date="2024-07" db="EMBL/GenBank/DDBJ databases">
        <title>Section-level genome sequencing and comparative genomics of Aspergillus sections Usti and Cavernicolus.</title>
        <authorList>
            <consortium name="Lawrence Berkeley National Laboratory"/>
            <person name="Nybo J.L."/>
            <person name="Vesth T.C."/>
            <person name="Theobald S."/>
            <person name="Frisvad J.C."/>
            <person name="Larsen T.O."/>
            <person name="Kjaerboelling I."/>
            <person name="Rothschild-Mancinelli K."/>
            <person name="Lyhne E.K."/>
            <person name="Kogle M.E."/>
            <person name="Barry K."/>
            <person name="Clum A."/>
            <person name="Na H."/>
            <person name="Ledsgaard L."/>
            <person name="Lin J."/>
            <person name="Lipzen A."/>
            <person name="Kuo A."/>
            <person name="Riley R."/>
            <person name="Mondo S."/>
            <person name="Labutti K."/>
            <person name="Haridas S."/>
            <person name="Pangalinan J."/>
            <person name="Salamov A.A."/>
            <person name="Simmons B.A."/>
            <person name="Magnuson J.K."/>
            <person name="Chen J."/>
            <person name="Drula E."/>
            <person name="Henrissat B."/>
            <person name="Wiebenga A."/>
            <person name="Lubbers R.J."/>
            <person name="Gomes A.C."/>
            <person name="Makela M.R."/>
            <person name="Stajich J."/>
            <person name="Grigoriev I.V."/>
            <person name="Mortensen U.H."/>
            <person name="De Vries R.P."/>
            <person name="Baker S.E."/>
            <person name="Andersen M.R."/>
        </authorList>
    </citation>
    <scope>NUCLEOTIDE SEQUENCE [LARGE SCALE GENOMIC DNA]</scope>
    <source>
        <strain evidence="1 2">CBS 588.65</strain>
    </source>
</reference>
<proteinExistence type="predicted"/>
<gene>
    <name evidence="1" type="ORF">BJX63DRAFT_436539</name>
</gene>
<protein>
    <recommendedName>
        <fullName evidence="3">Hydantoinase/oxoprolinase N-terminal domain-containing protein</fullName>
    </recommendedName>
</protein>
<organism evidence="1 2">
    <name type="scientific">Aspergillus granulosus</name>
    <dbReference type="NCBI Taxonomy" id="176169"/>
    <lineage>
        <taxon>Eukaryota</taxon>
        <taxon>Fungi</taxon>
        <taxon>Dikarya</taxon>
        <taxon>Ascomycota</taxon>
        <taxon>Pezizomycotina</taxon>
        <taxon>Eurotiomycetes</taxon>
        <taxon>Eurotiomycetidae</taxon>
        <taxon>Eurotiales</taxon>
        <taxon>Aspergillaceae</taxon>
        <taxon>Aspergillus</taxon>
        <taxon>Aspergillus subgen. Nidulantes</taxon>
    </lineage>
</organism>
<dbReference type="Proteomes" id="UP001610334">
    <property type="component" value="Unassembled WGS sequence"/>
</dbReference>
<evidence type="ECO:0000313" key="1">
    <source>
        <dbReference type="EMBL" id="KAL2807959.1"/>
    </source>
</evidence>
<dbReference type="EMBL" id="JBFXLT010000125">
    <property type="protein sequence ID" value="KAL2807959.1"/>
    <property type="molecule type" value="Genomic_DNA"/>
</dbReference>
<accession>A0ABR4GYA3</accession>
<sequence>MSHSTSSDGYCLGANVGSTFTDVYTFTPDGQVARTTVPTTVDDRSIGIQDGIRKVQLKKSCPEETGLKPPRPQWDVDLYRPHAAIPYVQEWFGKMKEVKGWDLMSIC</sequence>